<comment type="subcellular location">
    <subcellularLocation>
        <location evidence="2">Endoplasmic reticulum</location>
    </subcellularLocation>
    <subcellularLocation>
        <location evidence="1">Golgi apparatus</location>
        <location evidence="1">cis-Golgi network</location>
    </subcellularLocation>
</comment>
<dbReference type="InterPro" id="IPR022617">
    <property type="entry name" value="Rad60/SUMO-like_dom"/>
</dbReference>
<sequence length="272" mass="31292">MEESASSVSPELVSLTFGAFVSQIVRDYEDEVEINKQIELLGYNIGVRLIEEYLAKTRTRSLKSFKSSCENIASVAFPMFIGITASVDNWNEDEQSCILKFVSNPLSNFVELPEEFSKLQYNAVYCGIIRGALEMVHMKVDCNVIQDTLKGDDVNAIRIRFIEYLEDSTQYMLNEEWGCLFSYFRTFRNGFYWNTIVIQVCDSEGGAVHFRVKSNTKMKKVFKNYSQKMGRDQSYFRFMYDGRSIGQDDTPESLGMEDNDRIDCELEQIGGK</sequence>
<gene>
    <name evidence="9" type="ORF">GSBLH_T00002239001</name>
</gene>
<evidence type="ECO:0000259" key="8">
    <source>
        <dbReference type="PROSITE" id="PS50053"/>
    </source>
</evidence>
<evidence type="ECO:0000256" key="6">
    <source>
        <dbReference type="ARBA" id="ARBA00022892"/>
    </source>
</evidence>
<evidence type="ECO:0000256" key="5">
    <source>
        <dbReference type="ARBA" id="ARBA00022824"/>
    </source>
</evidence>
<protein>
    <recommendedName>
        <fullName evidence="8">Ubiquitin-like domain-containing protein</fullName>
    </recommendedName>
</protein>
<evidence type="ECO:0000256" key="2">
    <source>
        <dbReference type="ARBA" id="ARBA00004240"/>
    </source>
</evidence>
<dbReference type="Proteomes" id="UP000008312">
    <property type="component" value="Unassembled WGS sequence"/>
</dbReference>
<evidence type="ECO:0000256" key="7">
    <source>
        <dbReference type="ARBA" id="ARBA00023034"/>
    </source>
</evidence>
<dbReference type="Gene3D" id="3.30.1380.20">
    <property type="entry name" value="Trafficking protein particle complex subunit 3"/>
    <property type="match status" value="1"/>
</dbReference>
<dbReference type="GO" id="GO:0016236">
    <property type="term" value="P:macroautophagy"/>
    <property type="evidence" value="ECO:0007669"/>
    <property type="project" value="UniProtKB-ARBA"/>
</dbReference>
<dbReference type="InParanoid" id="D8M290"/>
<dbReference type="SUPFAM" id="SSF111126">
    <property type="entry name" value="Ligand-binding domain in the NO signalling and Golgi transport"/>
    <property type="match status" value="1"/>
</dbReference>
<evidence type="ECO:0000313" key="10">
    <source>
        <dbReference type="Proteomes" id="UP000008312"/>
    </source>
</evidence>
<name>D8M290_BLAHO</name>
<dbReference type="PANTHER" id="PTHR13048">
    <property type="entry name" value="TRAFFICKING PROTEIN PARTICLE COMPLEX SUBUNIT 3"/>
    <property type="match status" value="1"/>
</dbReference>
<dbReference type="PROSITE" id="PS50053">
    <property type="entry name" value="UBIQUITIN_2"/>
    <property type="match status" value="1"/>
</dbReference>
<keyword evidence="10" id="KW-1185">Reference proteome</keyword>
<dbReference type="InterPro" id="IPR000626">
    <property type="entry name" value="Ubiquitin-like_dom"/>
</dbReference>
<dbReference type="InterPro" id="IPR016721">
    <property type="entry name" value="Bet3"/>
</dbReference>
<feature type="domain" description="Ubiquitin-like" evidence="8">
    <location>
        <begin position="196"/>
        <end position="271"/>
    </location>
</feature>
<evidence type="ECO:0000256" key="1">
    <source>
        <dbReference type="ARBA" id="ARBA00004222"/>
    </source>
</evidence>
<comment type="similarity">
    <text evidence="3">Belongs to the TRAPP small subunits family. BET3 subfamily.</text>
</comment>
<dbReference type="GO" id="GO:0005783">
    <property type="term" value="C:endoplasmic reticulum"/>
    <property type="evidence" value="ECO:0007669"/>
    <property type="project" value="UniProtKB-SubCell"/>
</dbReference>
<dbReference type="InterPro" id="IPR007194">
    <property type="entry name" value="TRAPP_component"/>
</dbReference>
<dbReference type="OrthoDB" id="10262857at2759"/>
<dbReference type="InterPro" id="IPR024096">
    <property type="entry name" value="NO_sig/Golgi_transp_ligand-bd"/>
</dbReference>
<dbReference type="SUPFAM" id="SSF54236">
    <property type="entry name" value="Ubiquitin-like"/>
    <property type="match status" value="1"/>
</dbReference>
<dbReference type="Pfam" id="PF11976">
    <property type="entry name" value="Rad60-SLD"/>
    <property type="match status" value="1"/>
</dbReference>
<evidence type="ECO:0000256" key="4">
    <source>
        <dbReference type="ARBA" id="ARBA00022448"/>
    </source>
</evidence>
<keyword evidence="4" id="KW-0813">Transport</keyword>
<dbReference type="InterPro" id="IPR029071">
    <property type="entry name" value="Ubiquitin-like_domsf"/>
</dbReference>
<reference evidence="9" key="1">
    <citation type="submission" date="2010-02" db="EMBL/GenBank/DDBJ databases">
        <title>Sequencing and annotation of the Blastocystis hominis genome.</title>
        <authorList>
            <person name="Wincker P."/>
        </authorList>
    </citation>
    <scope>NUCLEOTIDE SEQUENCE</scope>
    <source>
        <strain evidence="9">Singapore isolate B</strain>
    </source>
</reference>
<keyword evidence="5" id="KW-0256">Endoplasmic reticulum</keyword>
<accession>D8M290</accession>
<organism evidence="9">
    <name type="scientific">Blastocystis hominis</name>
    <dbReference type="NCBI Taxonomy" id="12968"/>
    <lineage>
        <taxon>Eukaryota</taxon>
        <taxon>Sar</taxon>
        <taxon>Stramenopiles</taxon>
        <taxon>Bigyra</taxon>
        <taxon>Opalozoa</taxon>
        <taxon>Opalinata</taxon>
        <taxon>Blastocystidae</taxon>
        <taxon>Blastocystis</taxon>
    </lineage>
</organism>
<dbReference type="Gene3D" id="3.10.20.90">
    <property type="entry name" value="Phosphatidylinositol 3-kinase Catalytic Subunit, Chain A, domain 1"/>
    <property type="match status" value="1"/>
</dbReference>
<dbReference type="FunCoup" id="D8M290">
    <property type="interactions" value="455"/>
</dbReference>
<dbReference type="Pfam" id="PF04051">
    <property type="entry name" value="TRAPP"/>
    <property type="match status" value="1"/>
</dbReference>
<dbReference type="OMA" id="NDRIDCE"/>
<keyword evidence="7" id="KW-0333">Golgi apparatus</keyword>
<proteinExistence type="inferred from homology"/>
<dbReference type="CDD" id="cd14942">
    <property type="entry name" value="TRAPPC3_bet3"/>
    <property type="match status" value="1"/>
</dbReference>
<dbReference type="FunFam" id="3.30.1380.20:FF:000001">
    <property type="entry name" value="Trafficking protein particle complex subunit BET3"/>
    <property type="match status" value="1"/>
</dbReference>
<dbReference type="GO" id="GO:0048193">
    <property type="term" value="P:Golgi vesicle transport"/>
    <property type="evidence" value="ECO:0007669"/>
    <property type="project" value="InterPro"/>
</dbReference>
<evidence type="ECO:0000256" key="3">
    <source>
        <dbReference type="ARBA" id="ARBA00006218"/>
    </source>
</evidence>
<dbReference type="EMBL" id="FN668648">
    <property type="protein sequence ID" value="CBK22185.2"/>
    <property type="molecule type" value="Genomic_DNA"/>
</dbReference>
<dbReference type="AlphaFoldDB" id="D8M290"/>
<keyword evidence="6" id="KW-0931">ER-Golgi transport</keyword>
<dbReference type="GeneID" id="24919432"/>
<dbReference type="GO" id="GO:0005794">
    <property type="term" value="C:Golgi apparatus"/>
    <property type="evidence" value="ECO:0007669"/>
    <property type="project" value="UniProtKB-SubCell"/>
</dbReference>
<dbReference type="RefSeq" id="XP_012896233.1">
    <property type="nucleotide sequence ID" value="XM_013040779.1"/>
</dbReference>
<evidence type="ECO:0000313" key="9">
    <source>
        <dbReference type="EMBL" id="CBK22185.2"/>
    </source>
</evidence>
<dbReference type="GO" id="GO:0030008">
    <property type="term" value="C:TRAPP complex"/>
    <property type="evidence" value="ECO:0007669"/>
    <property type="project" value="InterPro"/>
</dbReference>